<name>A0A8K0NGK1_9HYPO</name>
<dbReference type="PANTHER" id="PTHR35778:SF1">
    <property type="entry name" value="SIGNALING MUCIN HKR1-RELATED"/>
    <property type="match status" value="1"/>
</dbReference>
<dbReference type="Proteomes" id="UP000811619">
    <property type="component" value="Unassembled WGS sequence"/>
</dbReference>
<feature type="region of interest" description="Disordered" evidence="1">
    <location>
        <begin position="593"/>
        <end position="620"/>
    </location>
</feature>
<evidence type="ECO:0000313" key="3">
    <source>
        <dbReference type="EMBL" id="KAG5925920.1"/>
    </source>
</evidence>
<feature type="transmembrane region" description="Helical" evidence="2">
    <location>
        <begin position="569"/>
        <end position="590"/>
    </location>
</feature>
<keyword evidence="2" id="KW-0472">Membrane</keyword>
<dbReference type="GO" id="GO:0030427">
    <property type="term" value="C:site of polarized growth"/>
    <property type="evidence" value="ECO:0007669"/>
    <property type="project" value="TreeGrafter"/>
</dbReference>
<feature type="region of interest" description="Disordered" evidence="1">
    <location>
        <begin position="285"/>
        <end position="344"/>
    </location>
</feature>
<feature type="region of interest" description="Disordered" evidence="1">
    <location>
        <begin position="636"/>
        <end position="672"/>
    </location>
</feature>
<feature type="non-terminal residue" evidence="3">
    <location>
        <position position="672"/>
    </location>
</feature>
<protein>
    <submittedName>
        <fullName evidence="3">Uncharacterized protein</fullName>
    </submittedName>
</protein>
<gene>
    <name evidence="3" type="ORF">E4U42_003827</name>
</gene>
<feature type="compositionally biased region" description="Polar residues" evidence="1">
    <location>
        <begin position="90"/>
        <end position="104"/>
    </location>
</feature>
<evidence type="ECO:0000256" key="2">
    <source>
        <dbReference type="SAM" id="Phobius"/>
    </source>
</evidence>
<feature type="compositionally biased region" description="Polar residues" evidence="1">
    <location>
        <begin position="18"/>
        <end position="29"/>
    </location>
</feature>
<organism evidence="3 4">
    <name type="scientific">Claviceps africana</name>
    <dbReference type="NCBI Taxonomy" id="83212"/>
    <lineage>
        <taxon>Eukaryota</taxon>
        <taxon>Fungi</taxon>
        <taxon>Dikarya</taxon>
        <taxon>Ascomycota</taxon>
        <taxon>Pezizomycotina</taxon>
        <taxon>Sordariomycetes</taxon>
        <taxon>Hypocreomycetidae</taxon>
        <taxon>Hypocreales</taxon>
        <taxon>Clavicipitaceae</taxon>
        <taxon>Claviceps</taxon>
    </lineage>
</organism>
<dbReference type="GO" id="GO:0031505">
    <property type="term" value="P:fungal-type cell wall organization"/>
    <property type="evidence" value="ECO:0007669"/>
    <property type="project" value="TreeGrafter"/>
</dbReference>
<dbReference type="GO" id="GO:0005034">
    <property type="term" value="F:osmosensor activity"/>
    <property type="evidence" value="ECO:0007669"/>
    <property type="project" value="InterPro"/>
</dbReference>
<feature type="compositionally biased region" description="Polar residues" evidence="1">
    <location>
        <begin position="113"/>
        <end position="133"/>
    </location>
</feature>
<feature type="compositionally biased region" description="Low complexity" evidence="1">
    <location>
        <begin position="604"/>
        <end position="613"/>
    </location>
</feature>
<dbReference type="EMBL" id="SRPY01000324">
    <property type="protein sequence ID" value="KAG5925920.1"/>
    <property type="molecule type" value="Genomic_DNA"/>
</dbReference>
<feature type="compositionally biased region" description="Polar residues" evidence="1">
    <location>
        <begin position="655"/>
        <end position="672"/>
    </location>
</feature>
<feature type="region of interest" description="Disordered" evidence="1">
    <location>
        <begin position="522"/>
        <end position="562"/>
    </location>
</feature>
<feature type="compositionally biased region" description="Polar residues" evidence="1">
    <location>
        <begin position="1"/>
        <end position="11"/>
    </location>
</feature>
<dbReference type="GO" id="GO:0001402">
    <property type="term" value="P:signal transduction involved in filamentous growth"/>
    <property type="evidence" value="ECO:0007669"/>
    <property type="project" value="TreeGrafter"/>
</dbReference>
<dbReference type="GO" id="GO:0005576">
    <property type="term" value="C:extracellular region"/>
    <property type="evidence" value="ECO:0007669"/>
    <property type="project" value="TreeGrafter"/>
</dbReference>
<dbReference type="GO" id="GO:0005886">
    <property type="term" value="C:plasma membrane"/>
    <property type="evidence" value="ECO:0007669"/>
    <property type="project" value="InterPro"/>
</dbReference>
<dbReference type="GO" id="GO:0030010">
    <property type="term" value="P:establishment of cell polarity"/>
    <property type="evidence" value="ECO:0007669"/>
    <property type="project" value="TreeGrafter"/>
</dbReference>
<dbReference type="PANTHER" id="PTHR35778">
    <property type="entry name" value="SIGNALING MUCIN HKR1-RELATED"/>
    <property type="match status" value="1"/>
</dbReference>
<proteinExistence type="predicted"/>
<dbReference type="GO" id="GO:0009986">
    <property type="term" value="C:cell surface"/>
    <property type="evidence" value="ECO:0007669"/>
    <property type="project" value="TreeGrafter"/>
</dbReference>
<dbReference type="InterPro" id="IPR039295">
    <property type="entry name" value="MSB2"/>
</dbReference>
<feature type="compositionally biased region" description="Polar residues" evidence="1">
    <location>
        <begin position="285"/>
        <end position="317"/>
    </location>
</feature>
<keyword evidence="2" id="KW-1133">Transmembrane helix</keyword>
<reference evidence="3" key="1">
    <citation type="journal article" date="2020" name="bioRxiv">
        <title>Whole genome comparisons of ergot fungi reveals the divergence and evolution of species within the genus Claviceps are the result of varying mechanisms driving genome evolution and host range expansion.</title>
        <authorList>
            <person name="Wyka S.A."/>
            <person name="Mondo S.J."/>
            <person name="Liu M."/>
            <person name="Dettman J."/>
            <person name="Nalam V."/>
            <person name="Broders K.D."/>
        </authorList>
    </citation>
    <scope>NUCLEOTIDE SEQUENCE</scope>
    <source>
        <strain evidence="3">CCC 489</strain>
    </source>
</reference>
<sequence length="672" mass="71147">PTSTGPESKPTSPGPETKPTSTGPETKPTSPGPETKPTSPGPETKPTSPGPETKPTSTGPETKPTDDASKTKTTGNRLKAHHTSDESKTRPTSTGPETKPTSEGQKAKPTLVETPSDNVTKSSTALGHSGIDNSIQRANHTTYSGAAVNEHAFRSRAILNADAAYWRNFYDCKLNDWDDNFAKASGNEPADNFTNDFANKCSIIEPFFLAVVDPTYQSFTVRASQHHNWDGLWLLHSNGSASIDGHIHHQYEKHGSAFVVTHENTHTWTPLIPTASHTTLPLTSIPKNNSTGIATSVGTKSTDFPTNSQPTATASDKSASKTHVSKSARPHKTTPAKETAQATVTSIRPTATVPDTDWLPPTIVAEHTSFSFSAPKTTASGTMSQALPTTIPKFISPDGPNKPAPVGTVPIQIGFTYPLNYLFVSANMIAAAQIFKFLPIALADASGISVQKLQISQLVPYNTQSTWGYVTTLAQLNYPATLVDTLQMDLWSPNSAIYTNSDPIVRNLTALINPNIDIHGNINDASSSGGHGNSYYDDPGSRGGYNNNNDAFGSGNNGTQSSKQKATTAGIAIAALGFSAMYGAAMFIVARRYKRKRQSHRRSSSITSSPDSSAMRYNGNGSPALMGGALMSQNASTYGASGARDSQGSGGHSARTANISAPVATENSLGWN</sequence>
<keyword evidence="2" id="KW-0812">Transmembrane</keyword>
<feature type="compositionally biased region" description="Basic residues" evidence="1">
    <location>
        <begin position="323"/>
        <end position="334"/>
    </location>
</feature>
<accession>A0A8K0NGK1</accession>
<dbReference type="OrthoDB" id="3366093at2759"/>
<dbReference type="AlphaFoldDB" id="A0A8K0NGK1"/>
<keyword evidence="4" id="KW-1185">Reference proteome</keyword>
<evidence type="ECO:0000313" key="4">
    <source>
        <dbReference type="Proteomes" id="UP000811619"/>
    </source>
</evidence>
<feature type="compositionally biased region" description="Polar residues" evidence="1">
    <location>
        <begin position="636"/>
        <end position="647"/>
    </location>
</feature>
<dbReference type="GO" id="GO:0007232">
    <property type="term" value="P:osmosensory signaling pathway via Sho1 osmosensor"/>
    <property type="evidence" value="ECO:0007669"/>
    <property type="project" value="InterPro"/>
</dbReference>
<feature type="compositionally biased region" description="Low complexity" evidence="1">
    <location>
        <begin position="546"/>
        <end position="558"/>
    </location>
</feature>
<dbReference type="GO" id="GO:0006972">
    <property type="term" value="P:hyperosmotic response"/>
    <property type="evidence" value="ECO:0007669"/>
    <property type="project" value="TreeGrafter"/>
</dbReference>
<comment type="caution">
    <text evidence="3">The sequence shown here is derived from an EMBL/GenBank/DDBJ whole genome shotgun (WGS) entry which is preliminary data.</text>
</comment>
<feature type="region of interest" description="Disordered" evidence="1">
    <location>
        <begin position="1"/>
        <end position="133"/>
    </location>
</feature>
<feature type="compositionally biased region" description="Basic residues" evidence="1">
    <location>
        <begin position="593"/>
        <end position="603"/>
    </location>
</feature>
<evidence type="ECO:0000256" key="1">
    <source>
        <dbReference type="SAM" id="MobiDB-lite"/>
    </source>
</evidence>